<keyword evidence="1" id="KW-0326">Glycosidase</keyword>
<evidence type="ECO:0000259" key="4">
    <source>
        <dbReference type="PROSITE" id="PS50853"/>
    </source>
</evidence>
<name>A0A841SHD6_9ACTN</name>
<dbReference type="Pfam" id="PF08924">
    <property type="entry name" value="Rv2525c_GlyHyd-like"/>
    <property type="match status" value="1"/>
</dbReference>
<keyword evidence="3" id="KW-0732">Signal</keyword>
<dbReference type="AlphaFoldDB" id="A0A841SHD6"/>
<dbReference type="InterPro" id="IPR017853">
    <property type="entry name" value="GH"/>
</dbReference>
<dbReference type="GO" id="GO:0000272">
    <property type="term" value="P:polysaccharide catabolic process"/>
    <property type="evidence" value="ECO:0007669"/>
    <property type="project" value="UniProtKB-KW"/>
</dbReference>
<evidence type="ECO:0000256" key="2">
    <source>
        <dbReference type="ARBA" id="ARBA00023326"/>
    </source>
</evidence>
<dbReference type="Gene3D" id="3.20.20.80">
    <property type="entry name" value="Glycosidases"/>
    <property type="match status" value="1"/>
</dbReference>
<proteinExistence type="predicted"/>
<gene>
    <name evidence="5" type="ORF">HNR71_005048</name>
</gene>
<feature type="domain" description="Fibronectin type-III" evidence="4">
    <location>
        <begin position="390"/>
        <end position="484"/>
    </location>
</feature>
<dbReference type="InterPro" id="IPR013783">
    <property type="entry name" value="Ig-like_fold"/>
</dbReference>
<organism evidence="5 6">
    <name type="scientific">Kribbella sandramycini</name>
    <dbReference type="NCBI Taxonomy" id="60450"/>
    <lineage>
        <taxon>Bacteria</taxon>
        <taxon>Bacillati</taxon>
        <taxon>Actinomycetota</taxon>
        <taxon>Actinomycetes</taxon>
        <taxon>Propionibacteriales</taxon>
        <taxon>Kribbellaceae</taxon>
        <taxon>Kribbella</taxon>
    </lineage>
</organism>
<dbReference type="Proteomes" id="UP000553957">
    <property type="component" value="Unassembled WGS sequence"/>
</dbReference>
<accession>A0A841SHD6</accession>
<dbReference type="PROSITE" id="PS50853">
    <property type="entry name" value="FN3"/>
    <property type="match status" value="1"/>
</dbReference>
<evidence type="ECO:0000256" key="1">
    <source>
        <dbReference type="ARBA" id="ARBA00023295"/>
    </source>
</evidence>
<keyword evidence="1" id="KW-0378">Hydrolase</keyword>
<dbReference type="RefSeq" id="WP_337796583.1">
    <property type="nucleotide sequence ID" value="NZ_BAAAGT010000002.1"/>
</dbReference>
<dbReference type="GO" id="GO:0016798">
    <property type="term" value="F:hydrolase activity, acting on glycosyl bonds"/>
    <property type="evidence" value="ECO:0007669"/>
    <property type="project" value="UniProtKB-KW"/>
</dbReference>
<keyword evidence="2" id="KW-0624">Polysaccharide degradation</keyword>
<evidence type="ECO:0000313" key="6">
    <source>
        <dbReference type="Proteomes" id="UP000553957"/>
    </source>
</evidence>
<keyword evidence="2" id="KW-0119">Carbohydrate metabolism</keyword>
<comment type="caution">
    <text evidence="5">The sequence shown here is derived from an EMBL/GenBank/DDBJ whole genome shotgun (WGS) entry which is preliminary data.</text>
</comment>
<dbReference type="SUPFAM" id="SSF49265">
    <property type="entry name" value="Fibronectin type III"/>
    <property type="match status" value="1"/>
</dbReference>
<dbReference type="Gene3D" id="2.60.40.10">
    <property type="entry name" value="Immunoglobulins"/>
    <property type="match status" value="1"/>
</dbReference>
<sequence>MRLFRAGGLALALGLVGGVAASGPAAAAETRTVSYRGFEVRVPAGWPVVDLDQEPTACVRFDRPAVYVGRSSAQADCPARLVGRSTGLVLEPLSAGKVSSPGLLRRAVPEAGVLATAYYEPGAEQAAAEVLATGRTGVGAKAAAAPRAAAVAPSVVASGNLNGEAFDTCTAPPQPTMDAWQPAYQAIGVYISGANRGCDQPNLTAEWVTANAAKGWQFLLIDVGLQAPCSTIYGPTKQFSSVPATAFAQGKTAAANAVIAAQGLGFAQRSAIYSDIEHYPSTAACKAAVLSYLSGWTQELHSRGYVSGVYSSASSGGADLASAYTNTAYTRPDNLWFAHWGSTPVGTSRFIPATMWNNHQRVHQYVGDTSETNGGVTLKIDKNRVDLTAPPAAPTGFSVTGATSAATLRWTKPAGTEVIVRTAVGSTPPPLTSSGTAVYSGTAAAYTMTRLANSASYAFRAWVKDSTGKVSPGADVLLVGTKATITAGAAWINHGQTVPVSMTVTRLDGGKLSGAPIVLYSKAKNATAWKAIATVTSDANGVATSAQKPTVSTDYQWGYNGAAGLLGTRGPITRVEVRPAISSYLTPAAIKLGATSNFYGYLTPPHPGTKAYLQRKSGTAWAAAGTGVLTANGKYSFVIKPAARGSHTYRVVWLADADHQGTQTPSKTITVS</sequence>
<reference evidence="5 6" key="1">
    <citation type="submission" date="2020-08" db="EMBL/GenBank/DDBJ databases">
        <title>Sequencing the genomes of 1000 actinobacteria strains.</title>
        <authorList>
            <person name="Klenk H.-P."/>
        </authorList>
    </citation>
    <scope>NUCLEOTIDE SEQUENCE [LARGE SCALE GENOMIC DNA]</scope>
    <source>
        <strain evidence="5 6">DSM 15626</strain>
    </source>
</reference>
<feature type="signal peptide" evidence="3">
    <location>
        <begin position="1"/>
        <end position="27"/>
    </location>
</feature>
<dbReference type="InterPro" id="IPR036116">
    <property type="entry name" value="FN3_sf"/>
</dbReference>
<dbReference type="InterPro" id="IPR003961">
    <property type="entry name" value="FN3_dom"/>
</dbReference>
<feature type="chain" id="PRO_5032359927" description="Fibronectin type-III domain-containing protein" evidence="3">
    <location>
        <begin position="28"/>
        <end position="672"/>
    </location>
</feature>
<evidence type="ECO:0000313" key="5">
    <source>
        <dbReference type="EMBL" id="MBB6569411.1"/>
    </source>
</evidence>
<protein>
    <recommendedName>
        <fullName evidence="4">Fibronectin type-III domain-containing protein</fullName>
    </recommendedName>
</protein>
<dbReference type="InterPro" id="IPR015020">
    <property type="entry name" value="Rv2525c-like_Glyco_Hydro-like"/>
</dbReference>
<evidence type="ECO:0000256" key="3">
    <source>
        <dbReference type="SAM" id="SignalP"/>
    </source>
</evidence>
<dbReference type="SUPFAM" id="SSF51445">
    <property type="entry name" value="(Trans)glycosidases"/>
    <property type="match status" value="1"/>
</dbReference>
<dbReference type="EMBL" id="JACHKF010000001">
    <property type="protein sequence ID" value="MBB6569411.1"/>
    <property type="molecule type" value="Genomic_DNA"/>
</dbReference>